<comment type="caution">
    <text evidence="3">The sequence shown here is derived from an EMBL/GenBank/DDBJ whole genome shotgun (WGS) entry which is preliminary data.</text>
</comment>
<gene>
    <name evidence="3" type="ORF">JOE57_003330</name>
</gene>
<dbReference type="Proteomes" id="UP000704762">
    <property type="component" value="Unassembled WGS sequence"/>
</dbReference>
<sequence length="183" mass="20465">MTDPADVVDLIEADHRELERLFQLLMSQPERRSLLLPEVASLLVAHSRAEESEVYPAAREAGETDEVAHSQHEHEEAEQLLERLTALDPEAAEFDDVLRDFVGAVAHHVGEEEQTVLPGLRERLSDERRKELAVAFSTVRAEHLGDKPGEATRDELVRKAQNADISGAASMTKDEARKSLRED</sequence>
<feature type="domain" description="Hemerythrin-like" evidence="2">
    <location>
        <begin position="7"/>
        <end position="118"/>
    </location>
</feature>
<accession>A0ABS2RN21</accession>
<protein>
    <submittedName>
        <fullName evidence="3">Hemerythrin superfamily protein</fullName>
    </submittedName>
</protein>
<proteinExistence type="predicted"/>
<reference evidence="3 4" key="1">
    <citation type="submission" date="2021-01" db="EMBL/GenBank/DDBJ databases">
        <title>Sequencing the genomes of 1000 actinobacteria strains.</title>
        <authorList>
            <person name="Klenk H.-P."/>
        </authorList>
    </citation>
    <scope>NUCLEOTIDE SEQUENCE [LARGE SCALE GENOMIC DNA]</scope>
    <source>
        <strain evidence="3 4">DSM 18662</strain>
    </source>
</reference>
<name>A0ABS2RN21_9ACTN</name>
<dbReference type="Gene3D" id="1.20.120.520">
    <property type="entry name" value="nmb1532 protein domain like"/>
    <property type="match status" value="1"/>
</dbReference>
<dbReference type="PANTHER" id="PTHR35585:SF1">
    <property type="entry name" value="HHE DOMAIN PROTEIN (AFU_ORTHOLOGUE AFUA_4G00730)"/>
    <property type="match status" value="1"/>
</dbReference>
<dbReference type="InterPro" id="IPR012312">
    <property type="entry name" value="Hemerythrin-like"/>
</dbReference>
<dbReference type="Pfam" id="PF01814">
    <property type="entry name" value="Hemerythrin"/>
    <property type="match status" value="1"/>
</dbReference>
<evidence type="ECO:0000259" key="2">
    <source>
        <dbReference type="Pfam" id="PF01814"/>
    </source>
</evidence>
<dbReference type="RefSeq" id="WP_204919720.1">
    <property type="nucleotide sequence ID" value="NZ_BAAAQP010000003.1"/>
</dbReference>
<evidence type="ECO:0000256" key="1">
    <source>
        <dbReference type="SAM" id="MobiDB-lite"/>
    </source>
</evidence>
<dbReference type="EMBL" id="JAFBCF010000001">
    <property type="protein sequence ID" value="MBM7800409.1"/>
    <property type="molecule type" value="Genomic_DNA"/>
</dbReference>
<evidence type="ECO:0000313" key="4">
    <source>
        <dbReference type="Proteomes" id="UP000704762"/>
    </source>
</evidence>
<organism evidence="3 4">
    <name type="scientific">Microlunatus panaciterrae</name>
    <dbReference type="NCBI Taxonomy" id="400768"/>
    <lineage>
        <taxon>Bacteria</taxon>
        <taxon>Bacillati</taxon>
        <taxon>Actinomycetota</taxon>
        <taxon>Actinomycetes</taxon>
        <taxon>Propionibacteriales</taxon>
        <taxon>Propionibacteriaceae</taxon>
        <taxon>Microlunatus</taxon>
    </lineage>
</organism>
<feature type="compositionally biased region" description="Basic and acidic residues" evidence="1">
    <location>
        <begin position="172"/>
        <end position="183"/>
    </location>
</feature>
<keyword evidence="4" id="KW-1185">Reference proteome</keyword>
<feature type="region of interest" description="Disordered" evidence="1">
    <location>
        <begin position="161"/>
        <end position="183"/>
    </location>
</feature>
<dbReference type="PANTHER" id="PTHR35585">
    <property type="entry name" value="HHE DOMAIN PROTEIN (AFU_ORTHOLOGUE AFUA_4G00730)"/>
    <property type="match status" value="1"/>
</dbReference>
<evidence type="ECO:0000313" key="3">
    <source>
        <dbReference type="EMBL" id="MBM7800409.1"/>
    </source>
</evidence>